<evidence type="ECO:0000259" key="4">
    <source>
        <dbReference type="Pfam" id="PF13458"/>
    </source>
</evidence>
<dbReference type="PANTHER" id="PTHR30483">
    <property type="entry name" value="LEUCINE-SPECIFIC-BINDING PROTEIN"/>
    <property type="match status" value="1"/>
</dbReference>
<feature type="chain" id="PRO_5045661558" evidence="3">
    <location>
        <begin position="21"/>
        <end position="622"/>
    </location>
</feature>
<dbReference type="SUPFAM" id="SSF53822">
    <property type="entry name" value="Periplasmic binding protein-like I"/>
    <property type="match status" value="1"/>
</dbReference>
<evidence type="ECO:0000256" key="1">
    <source>
        <dbReference type="ARBA" id="ARBA00010062"/>
    </source>
</evidence>
<proteinExistence type="inferred from homology"/>
<dbReference type="EMBL" id="CP092109">
    <property type="protein sequence ID" value="UWZ79327.1"/>
    <property type="molecule type" value="Genomic_DNA"/>
</dbReference>
<feature type="domain" description="Leucine-binding protein" evidence="4">
    <location>
        <begin position="262"/>
        <end position="608"/>
    </location>
</feature>
<organism evidence="5 6">
    <name type="scientific">Geoalkalibacter halelectricus</name>
    <dbReference type="NCBI Taxonomy" id="2847045"/>
    <lineage>
        <taxon>Bacteria</taxon>
        <taxon>Pseudomonadati</taxon>
        <taxon>Thermodesulfobacteriota</taxon>
        <taxon>Desulfuromonadia</taxon>
        <taxon>Desulfuromonadales</taxon>
        <taxon>Geoalkalibacteraceae</taxon>
        <taxon>Geoalkalibacter</taxon>
    </lineage>
</organism>
<reference evidence="5" key="1">
    <citation type="journal article" date="2022" name="Environ. Microbiol.">
        <title>Geoalkalibacter halelectricus SAP #1 sp. nov. possessing extracellular electron transfer and mineral#reducing capabilities from a haloalkaline environment.</title>
        <authorList>
            <person name="Yadav S."/>
            <person name="Singh R."/>
            <person name="Sundharam S.S."/>
            <person name="Chaudhary S."/>
            <person name="Krishnamurthi S."/>
            <person name="Patil S.A."/>
        </authorList>
    </citation>
    <scope>NUCLEOTIDE SEQUENCE</scope>
    <source>
        <strain evidence="5">SAP-1</strain>
    </source>
</reference>
<dbReference type="Gene3D" id="1.25.40.10">
    <property type="entry name" value="Tetratricopeptide repeat domain"/>
    <property type="match status" value="1"/>
</dbReference>
<dbReference type="SUPFAM" id="SSF48452">
    <property type="entry name" value="TPR-like"/>
    <property type="match status" value="1"/>
</dbReference>
<feature type="signal peptide" evidence="3">
    <location>
        <begin position="1"/>
        <end position="20"/>
    </location>
</feature>
<evidence type="ECO:0000256" key="2">
    <source>
        <dbReference type="ARBA" id="ARBA00022729"/>
    </source>
</evidence>
<sequence length="622" mass="68457">MHRLSPLVLLFFTLSLLWTAAPGAGPVSASQRDGDFQAGIELYHAGRLDESLTRLRGFVIRNPGSPLLPQAHEYLARIFHDRDDCDTALLYLDRLPPGELSPEARMVRGSCLVRLGEARAGAEILLPLQDAALTEAELALVFGRLGQAYAALDEPLRALLFYRQALSLEGGMQAWLAQVHALLRGPLSETVLAEAAFMFQGSAIAQDARLQLALRALNRGDRARAAELVAQVMNDPTPFPYRDQARGLFEQLHGGTPAETATLGAILPLSGRFAPFGERMRRGMELALSLHNQGSHQARFVYRDSGAEAETSADSVTTLVNMDRVMAIAGPLTGAAAHSAAQRAQREGAPLLTLSPREGLPQQGPWVFRTSLTHRQQARALAQYAVNGAGHRTFGVLFPENRLGEEMLALFAQEVQRLGGRVVRQQSYGEEVTDFRAQIHGLLGYDPSRAENREKKRPLPFDALFIPDFADRVGVIAPQLTYYGIENAPLLGINGWNSPELLRLGGRFVEGAVFVDGFFVDSPQPMVREFVALYRDAFDEDPTILEAQAFDSAGILLYLLSRADVRSREDLRRALSQLRNFPGVTGNLSVDPDGEIERELFLIRVSNGRLVQISEDRPLWMP</sequence>
<comment type="similarity">
    <text evidence="1">Belongs to the leucine-binding protein family.</text>
</comment>
<dbReference type="Gene3D" id="3.40.50.2300">
    <property type="match status" value="2"/>
</dbReference>
<evidence type="ECO:0000256" key="3">
    <source>
        <dbReference type="SAM" id="SignalP"/>
    </source>
</evidence>
<dbReference type="InterPro" id="IPR011990">
    <property type="entry name" value="TPR-like_helical_dom_sf"/>
</dbReference>
<dbReference type="CDD" id="cd06339">
    <property type="entry name" value="PBP1_YraM_LppC_lipoprotein-like"/>
    <property type="match status" value="1"/>
</dbReference>
<name>A0ABY5ZN00_9BACT</name>
<dbReference type="InterPro" id="IPR028081">
    <property type="entry name" value="Leu-bd"/>
</dbReference>
<evidence type="ECO:0000313" key="5">
    <source>
        <dbReference type="EMBL" id="UWZ79327.1"/>
    </source>
</evidence>
<accession>A0ABY5ZN00</accession>
<dbReference type="Proteomes" id="UP001060414">
    <property type="component" value="Chromosome"/>
</dbReference>
<gene>
    <name evidence="5" type="ORF">L9S41_16840</name>
</gene>
<protein>
    <submittedName>
        <fullName evidence="5">Penicillin-binding protein activator</fullName>
    </submittedName>
</protein>
<dbReference type="RefSeq" id="WP_260747683.1">
    <property type="nucleotide sequence ID" value="NZ_CP092109.1"/>
</dbReference>
<dbReference type="InterPro" id="IPR051010">
    <property type="entry name" value="BCAA_transport"/>
</dbReference>
<keyword evidence="6" id="KW-1185">Reference proteome</keyword>
<keyword evidence="2 3" id="KW-0732">Signal</keyword>
<dbReference type="Pfam" id="PF13458">
    <property type="entry name" value="Peripla_BP_6"/>
    <property type="match status" value="1"/>
</dbReference>
<dbReference type="InterPro" id="IPR028082">
    <property type="entry name" value="Peripla_BP_I"/>
</dbReference>
<dbReference type="PANTHER" id="PTHR30483:SF6">
    <property type="entry name" value="PERIPLASMIC BINDING PROTEIN OF ABC TRANSPORTER FOR NATURAL AMINO ACIDS"/>
    <property type="match status" value="1"/>
</dbReference>
<evidence type="ECO:0000313" key="6">
    <source>
        <dbReference type="Proteomes" id="UP001060414"/>
    </source>
</evidence>